<proteinExistence type="predicted"/>
<feature type="compositionally biased region" description="Basic and acidic residues" evidence="1">
    <location>
        <begin position="647"/>
        <end position="659"/>
    </location>
</feature>
<feature type="chain" id="PRO_5043774054" evidence="2">
    <location>
        <begin position="22"/>
        <end position="678"/>
    </location>
</feature>
<feature type="signal peptide" evidence="2">
    <location>
        <begin position="1"/>
        <end position="21"/>
    </location>
</feature>
<feature type="region of interest" description="Disordered" evidence="1">
    <location>
        <begin position="45"/>
        <end position="106"/>
    </location>
</feature>
<feature type="compositionally biased region" description="Polar residues" evidence="1">
    <location>
        <begin position="373"/>
        <end position="382"/>
    </location>
</feature>
<evidence type="ECO:0000256" key="1">
    <source>
        <dbReference type="SAM" id="MobiDB-lite"/>
    </source>
</evidence>
<dbReference type="Proteomes" id="UP001178508">
    <property type="component" value="Chromosome 5"/>
</dbReference>
<feature type="region of interest" description="Disordered" evidence="1">
    <location>
        <begin position="544"/>
        <end position="567"/>
    </location>
</feature>
<feature type="compositionally biased region" description="Polar residues" evidence="1">
    <location>
        <begin position="413"/>
        <end position="428"/>
    </location>
</feature>
<dbReference type="AlphaFoldDB" id="A0AAV1F895"/>
<dbReference type="EMBL" id="OY660868">
    <property type="protein sequence ID" value="CAJ1056934.1"/>
    <property type="molecule type" value="Genomic_DNA"/>
</dbReference>
<keyword evidence="4" id="KW-1185">Reference proteome</keyword>
<evidence type="ECO:0000313" key="3">
    <source>
        <dbReference type="EMBL" id="CAJ1056934.1"/>
    </source>
</evidence>
<reference evidence="3" key="1">
    <citation type="submission" date="2023-08" db="EMBL/GenBank/DDBJ databases">
        <authorList>
            <person name="Alioto T."/>
            <person name="Alioto T."/>
            <person name="Gomez Garrido J."/>
        </authorList>
    </citation>
    <scope>NUCLEOTIDE SEQUENCE</scope>
</reference>
<evidence type="ECO:0000256" key="2">
    <source>
        <dbReference type="SAM" id="SignalP"/>
    </source>
</evidence>
<accession>A0AAV1F895</accession>
<keyword evidence="2" id="KW-0732">Signal</keyword>
<feature type="compositionally biased region" description="Low complexity" evidence="1">
    <location>
        <begin position="402"/>
        <end position="412"/>
    </location>
</feature>
<feature type="region of interest" description="Disordered" evidence="1">
    <location>
        <begin position="165"/>
        <end position="224"/>
    </location>
</feature>
<feature type="compositionally biased region" description="Polar residues" evidence="1">
    <location>
        <begin position="86"/>
        <end position="106"/>
    </location>
</feature>
<name>A0AAV1F895_XYRNO</name>
<protein>
    <submittedName>
        <fullName evidence="3">Uncharacterized protein LOC117814453</fullName>
    </submittedName>
</protein>
<feature type="compositionally biased region" description="Basic and acidic residues" evidence="1">
    <location>
        <begin position="165"/>
        <end position="177"/>
    </location>
</feature>
<feature type="region of interest" description="Disordered" evidence="1">
    <location>
        <begin position="356"/>
        <end position="428"/>
    </location>
</feature>
<feature type="region of interest" description="Disordered" evidence="1">
    <location>
        <begin position="259"/>
        <end position="278"/>
    </location>
</feature>
<feature type="region of interest" description="Disordered" evidence="1">
    <location>
        <begin position="646"/>
        <end position="665"/>
    </location>
</feature>
<evidence type="ECO:0000313" key="4">
    <source>
        <dbReference type="Proteomes" id="UP001178508"/>
    </source>
</evidence>
<organism evidence="3 4">
    <name type="scientific">Xyrichtys novacula</name>
    <name type="common">Pearly razorfish</name>
    <name type="synonym">Hemipteronotus novacula</name>
    <dbReference type="NCBI Taxonomy" id="13765"/>
    <lineage>
        <taxon>Eukaryota</taxon>
        <taxon>Metazoa</taxon>
        <taxon>Chordata</taxon>
        <taxon>Craniata</taxon>
        <taxon>Vertebrata</taxon>
        <taxon>Euteleostomi</taxon>
        <taxon>Actinopterygii</taxon>
        <taxon>Neopterygii</taxon>
        <taxon>Teleostei</taxon>
        <taxon>Neoteleostei</taxon>
        <taxon>Acanthomorphata</taxon>
        <taxon>Eupercaria</taxon>
        <taxon>Labriformes</taxon>
        <taxon>Labridae</taxon>
        <taxon>Xyrichtys</taxon>
    </lineage>
</organism>
<sequence length="678" mass="74647">MALLFGIMLILSCICFPPLKGDNFAHGFSPHNDAFVTSDGHIDMQKSVVPPQTNPVHHEDGEDAGSVTSDERVQSNPDSDQDTEQLKASPSTPSLQSYNHEASGSQHPFGLLLKEHSQQKTAEGVSFPTMMDFKHFIDRMKSSFLRPGSDLNRHFQTARDVIKSKIASDAHNTDGESHTGVTPDPEKEDKEQDEAGENEVWSESVNTEFEEGDPNYQTPSDPVDQAANLITDGVHHNQGLDMDSAVQHHHLLADHAANNNEWSDSDRDTSINAPQSPNYDAWSINSEFSVKSPSHSFYGEDLSFNHPPDFSSHSSKIINIQSPTAEENIQPHEDNEVWHHKASAGGGFREDLQKDEAGRRTHSNDLSAPEPTPLNSYGNSMYVNAPRGLMPFPEHLPKQGLSSSSENPSPKSINGQMGAQASSPQRITVESSSLNLEGYPREQRVHISINPAPEQTSLPTTQEPKQVTDSFLFPRSDGSGSSQTDISSQVGLSDASFNSIINLAPESETAFSSPASNEIMSRNTGIKNVVSDRKFRLLNGDTFSAKRHPGPFPIPQKQSSPLNGGLRSAARAGHRQTFTQPNKVWKHPSFTNKAHVAFQHLEPLSASRVDTKGHPPQTGLMIPPPLHSYTVKTENGFLRGEVFQSKSHYDPHQQSEGRYSHRGNPWRFNYKKTAGIHG</sequence>
<gene>
    <name evidence="3" type="ORF">XNOV1_A042901</name>
</gene>